<dbReference type="Gene3D" id="3.20.20.150">
    <property type="entry name" value="Divalent-metal-dependent TIM barrel enzymes"/>
    <property type="match status" value="1"/>
</dbReference>
<sequence>MKLLLFKQRWGHEGTFADAAKQVLDAGFHGIEGPLPTDPTERAEFISVLRDNDLRYIAEISTTGYATPDPGSTVDDHLEAFKRILDSSLEAEPLFFSSMAGNDLWVFRDSVRFLTEAYEIVQDRGVRLGFETHRSRTLFHPVITRELLKEAPPIEMTLDFSHWCVVTERLVLDQLPDVLDLCAERALHIQPRIGYDQGPQVPDPRAPEYSEAVEAHLRWWKHVWAGQRARGFDTITMTPEFGPDGYLHLEPYTQKPVANLWELNSWTGHLLQKEFQQWAQQPSA</sequence>
<dbReference type="Proteomes" id="UP000076023">
    <property type="component" value="Unassembled WGS sequence"/>
</dbReference>
<dbReference type="GO" id="GO:0016853">
    <property type="term" value="F:isomerase activity"/>
    <property type="evidence" value="ECO:0007669"/>
    <property type="project" value="UniProtKB-KW"/>
</dbReference>
<dbReference type="InParanoid" id="A0A146GDQ4"/>
<gene>
    <name evidence="1" type="ORF">TSACC_3506</name>
</gene>
<dbReference type="EMBL" id="BDCO01000003">
    <property type="protein sequence ID" value="GAT35440.1"/>
    <property type="molecule type" value="Genomic_DNA"/>
</dbReference>
<dbReference type="AlphaFoldDB" id="A0A146GDQ4"/>
<evidence type="ECO:0000313" key="2">
    <source>
        <dbReference type="Proteomes" id="UP000076023"/>
    </source>
</evidence>
<protein>
    <submittedName>
        <fullName evidence="1">Sugar phosphate isomerase/epimerase</fullName>
    </submittedName>
</protein>
<accession>A0A146GDQ4</accession>
<dbReference type="SUPFAM" id="SSF51658">
    <property type="entry name" value="Xylose isomerase-like"/>
    <property type="match status" value="1"/>
</dbReference>
<evidence type="ECO:0000313" key="1">
    <source>
        <dbReference type="EMBL" id="GAT35440.1"/>
    </source>
</evidence>
<proteinExistence type="predicted"/>
<keyword evidence="2" id="KW-1185">Reference proteome</keyword>
<dbReference type="InterPro" id="IPR036237">
    <property type="entry name" value="Xyl_isomerase-like_sf"/>
</dbReference>
<name>A0A146GDQ4_TERSA</name>
<comment type="caution">
    <text evidence="1">The sequence shown here is derived from an EMBL/GenBank/DDBJ whole genome shotgun (WGS) entry which is preliminary data.</text>
</comment>
<organism evidence="1 2">
    <name type="scientific">Terrimicrobium sacchariphilum</name>
    <dbReference type="NCBI Taxonomy" id="690879"/>
    <lineage>
        <taxon>Bacteria</taxon>
        <taxon>Pseudomonadati</taxon>
        <taxon>Verrucomicrobiota</taxon>
        <taxon>Terrimicrobiia</taxon>
        <taxon>Terrimicrobiales</taxon>
        <taxon>Terrimicrobiaceae</taxon>
        <taxon>Terrimicrobium</taxon>
    </lineage>
</organism>
<keyword evidence="1" id="KW-0413">Isomerase</keyword>
<dbReference type="STRING" id="690879.TSACC_3506"/>
<dbReference type="RefSeq" id="WP_075081249.1">
    <property type="nucleotide sequence ID" value="NZ_BDCO01000003.1"/>
</dbReference>
<reference evidence="2" key="1">
    <citation type="journal article" date="2017" name="Genome Announc.">
        <title>Draft Genome Sequence of Terrimicrobium sacchariphilum NM-5T, a Facultative Anaerobic Soil Bacterium of the Class Spartobacteria.</title>
        <authorList>
            <person name="Qiu Y.L."/>
            <person name="Tourlousse D.M."/>
            <person name="Matsuura N."/>
            <person name="Ohashi A."/>
            <person name="Sekiguchi Y."/>
        </authorList>
    </citation>
    <scope>NUCLEOTIDE SEQUENCE [LARGE SCALE GENOMIC DNA]</scope>
    <source>
        <strain evidence="2">NM-5</strain>
    </source>
</reference>